<feature type="transmembrane region" description="Helical" evidence="6">
    <location>
        <begin position="272"/>
        <end position="292"/>
    </location>
</feature>
<comment type="subcellular location">
    <subcellularLocation>
        <location evidence="1">Cell membrane</location>
        <topology evidence="1">Multi-pass membrane protein</topology>
    </subcellularLocation>
</comment>
<feature type="transmembrane region" description="Helical" evidence="6">
    <location>
        <begin position="35"/>
        <end position="53"/>
    </location>
</feature>
<feature type="transmembrane region" description="Helical" evidence="6">
    <location>
        <begin position="241"/>
        <end position="263"/>
    </location>
</feature>
<dbReference type="EMBL" id="JAPNOA010000059">
    <property type="protein sequence ID" value="MCY0967286.1"/>
    <property type="molecule type" value="Genomic_DNA"/>
</dbReference>
<evidence type="ECO:0000256" key="4">
    <source>
        <dbReference type="ARBA" id="ARBA00022989"/>
    </source>
</evidence>
<proteinExistence type="predicted"/>
<feature type="transmembrane region" description="Helical" evidence="6">
    <location>
        <begin position="432"/>
        <end position="450"/>
    </location>
</feature>
<dbReference type="InterPro" id="IPR004869">
    <property type="entry name" value="MMPL_dom"/>
</dbReference>
<keyword evidence="4 6" id="KW-1133">Transmembrane helix</keyword>
<feature type="transmembrane region" description="Helical" evidence="6">
    <location>
        <begin position="631"/>
        <end position="649"/>
    </location>
</feature>
<name>A0A9X3EHI8_9GAMM</name>
<keyword evidence="9" id="KW-1185">Reference proteome</keyword>
<dbReference type="SUPFAM" id="SSF82866">
    <property type="entry name" value="Multidrug efflux transporter AcrB transmembrane domain"/>
    <property type="match status" value="2"/>
</dbReference>
<keyword evidence="2" id="KW-1003">Cell membrane</keyword>
<accession>A0A9X3EHI8</accession>
<keyword evidence="3 6" id="KW-0812">Transmembrane</keyword>
<feature type="transmembrane region" description="Helical" evidence="6">
    <location>
        <begin position="342"/>
        <end position="365"/>
    </location>
</feature>
<dbReference type="Proteomes" id="UP001150830">
    <property type="component" value="Unassembled WGS sequence"/>
</dbReference>
<feature type="transmembrane region" description="Helical" evidence="6">
    <location>
        <begin position="298"/>
        <end position="315"/>
    </location>
</feature>
<dbReference type="GO" id="GO:0005886">
    <property type="term" value="C:plasma membrane"/>
    <property type="evidence" value="ECO:0007669"/>
    <property type="project" value="UniProtKB-SubCell"/>
</dbReference>
<organism evidence="8 9">
    <name type="scientific">Parathalassolituus penaei</name>
    <dbReference type="NCBI Taxonomy" id="2997323"/>
    <lineage>
        <taxon>Bacteria</taxon>
        <taxon>Pseudomonadati</taxon>
        <taxon>Pseudomonadota</taxon>
        <taxon>Gammaproteobacteria</taxon>
        <taxon>Oceanospirillales</taxon>
        <taxon>Oceanospirillaceae</taxon>
        <taxon>Parathalassolituus</taxon>
    </lineage>
</organism>
<dbReference type="PROSITE" id="PS50156">
    <property type="entry name" value="SSD"/>
    <property type="match status" value="1"/>
</dbReference>
<dbReference type="Pfam" id="PF03176">
    <property type="entry name" value="MMPL"/>
    <property type="match status" value="2"/>
</dbReference>
<evidence type="ECO:0000256" key="1">
    <source>
        <dbReference type="ARBA" id="ARBA00004651"/>
    </source>
</evidence>
<evidence type="ECO:0000259" key="7">
    <source>
        <dbReference type="PROSITE" id="PS50156"/>
    </source>
</evidence>
<evidence type="ECO:0000313" key="8">
    <source>
        <dbReference type="EMBL" id="MCY0967286.1"/>
    </source>
</evidence>
<dbReference type="RefSeq" id="WP_283175488.1">
    <property type="nucleotide sequence ID" value="NZ_JAPNOA010000059.1"/>
</dbReference>
<gene>
    <name evidence="8" type="ORF">OUO13_19070</name>
</gene>
<dbReference type="Gene3D" id="1.20.1640.10">
    <property type="entry name" value="Multidrug efflux transporter AcrB transmembrane domain"/>
    <property type="match status" value="2"/>
</dbReference>
<feature type="domain" description="SSD" evidence="7">
    <location>
        <begin position="274"/>
        <end position="396"/>
    </location>
</feature>
<dbReference type="PANTHER" id="PTHR33406:SF10">
    <property type="entry name" value="SSD DOMAIN-CONTAINING PROTEIN"/>
    <property type="match status" value="1"/>
</dbReference>
<feature type="transmembrane region" description="Helical" evidence="6">
    <location>
        <begin position="371"/>
        <end position="399"/>
    </location>
</feature>
<evidence type="ECO:0000313" key="9">
    <source>
        <dbReference type="Proteomes" id="UP001150830"/>
    </source>
</evidence>
<evidence type="ECO:0000256" key="5">
    <source>
        <dbReference type="ARBA" id="ARBA00023136"/>
    </source>
</evidence>
<evidence type="ECO:0000256" key="6">
    <source>
        <dbReference type="SAM" id="Phobius"/>
    </source>
</evidence>
<dbReference type="InterPro" id="IPR000731">
    <property type="entry name" value="SSD"/>
</dbReference>
<dbReference type="AlphaFoldDB" id="A0A9X3EHI8"/>
<dbReference type="PANTHER" id="PTHR33406">
    <property type="entry name" value="MEMBRANE PROTEIN MJ1562-RELATED"/>
    <property type="match status" value="1"/>
</dbReference>
<feature type="transmembrane region" description="Helical" evidence="6">
    <location>
        <begin position="758"/>
        <end position="785"/>
    </location>
</feature>
<feature type="transmembrane region" description="Helical" evidence="6">
    <location>
        <begin position="726"/>
        <end position="752"/>
    </location>
</feature>
<evidence type="ECO:0000256" key="3">
    <source>
        <dbReference type="ARBA" id="ARBA00022692"/>
    </source>
</evidence>
<dbReference type="InterPro" id="IPR050545">
    <property type="entry name" value="Mycobact_MmpL"/>
</dbReference>
<feature type="transmembrane region" description="Helical" evidence="6">
    <location>
        <begin position="684"/>
        <end position="705"/>
    </location>
</feature>
<keyword evidence="5 6" id="KW-0472">Membrane</keyword>
<reference evidence="8" key="1">
    <citation type="submission" date="2022-11" db="EMBL/GenBank/DDBJ databases">
        <title>Parathalassolutuus dongxingensis gen. nov., sp. nov., a novel member of family Oceanospirillaceae isolated from a coastal shrimp pond in Guangxi, China.</title>
        <authorList>
            <person name="Chen H."/>
        </authorList>
    </citation>
    <scope>NUCLEOTIDE SEQUENCE</scope>
    <source>
        <strain evidence="8">G-43</strain>
    </source>
</reference>
<comment type="caution">
    <text evidence="8">The sequence shown here is derived from an EMBL/GenBank/DDBJ whole genome shotgun (WGS) entry which is preliminary data.</text>
</comment>
<feature type="transmembrane region" description="Helical" evidence="6">
    <location>
        <begin position="656"/>
        <end position="678"/>
    </location>
</feature>
<sequence>MHTSDNNLDLAPVSLDQFDRNSGNLLERLLFNNRLAIIVICVLVTIGLGWQASQLRLNANYEKTIPTSHPYIANFLEHRDELRGLGNAVRIAVENPKGSLYDATYMDTLRQISDEVFLLPGVDRAGMKSLWTPNVRWIGVTEEGLEGGPVIPDGYDGSADSLAQLEANVARSGEIGQLVALDGKATIIYVPLLSQLPDGTTLDYEVLSKQLEDIRAKYEAAGQVSIHVTGFAKIMGDLIHGLYEVLTFFVISILIVTTIVYLYTRCVISTKLVVTSSLIAVVWQLGLISALGYNLDPYSMLVPFLVFAIGMSHGAQKMNGIMQDIGRGAHKYVAARYTFRRLFMAGLTALLADAVGFAVLLVIDIRVIQELAIAASLGVGVLIFTNLILLPILLSYTGVSAKAAKRSLRKEKSEARAPLWNFLDLFTRRGPAMVAIGLAVVIAGAGYMGSKQLKIGDLDPGAPELRQDSAYNRDVAFMTEHFGASSDVFAVMVETAGNGGCANYEALRRVDALEWQLRQLPGVVSTNSLAMLNRQVLTGLNEGNPKWFELIKNQSMLNFVTASAPRGLYNDACDLLTLYVYLADHKADTLTAVVNKVEEFAAANNTADIQFKLAAGSAGIEAATNIVVKDAWRDMLFMVYGAVVLLCFITFRSWRAVIVAILPLMLTSVLAEALMVMLGMGVKVATLPVIALGVGIGVDYALYILSVTLSRMEQGESLSDAYQHALAFTGKVVLMTGLTLAAGVSTWVFSIIKFQADMGVLLAFMFLWNMVGAMVLLPALGHFLLQGKVRKPGAGTPQVVVNNPAAAAPVVATRKAAAAQ</sequence>
<protein>
    <submittedName>
        <fullName evidence="8">MMPL family transporter</fullName>
    </submittedName>
</protein>
<evidence type="ECO:0000256" key="2">
    <source>
        <dbReference type="ARBA" id="ARBA00022475"/>
    </source>
</evidence>